<evidence type="ECO:0000256" key="6">
    <source>
        <dbReference type="RuleBase" id="RU003792"/>
    </source>
</evidence>
<protein>
    <recommendedName>
        <fullName evidence="6">tRNA pseudouridine synthase</fullName>
        <ecNumber evidence="6">5.4.99.12</ecNumber>
    </recommendedName>
</protein>
<dbReference type="Gene3D" id="3.30.70.660">
    <property type="entry name" value="Pseudouridine synthase I, catalytic domain, C-terminal subdomain"/>
    <property type="match status" value="1"/>
</dbReference>
<comment type="catalytic activity">
    <reaction evidence="6">
        <text>uridine(38/39/40) in tRNA = pseudouridine(38/39/40) in tRNA</text>
        <dbReference type="Rhea" id="RHEA:22376"/>
        <dbReference type="Rhea" id="RHEA-COMP:10085"/>
        <dbReference type="Rhea" id="RHEA-COMP:10087"/>
        <dbReference type="ChEBI" id="CHEBI:65314"/>
        <dbReference type="ChEBI" id="CHEBI:65315"/>
        <dbReference type="EC" id="5.4.99.12"/>
    </reaction>
</comment>
<keyword evidence="3 6" id="KW-0413">Isomerase</keyword>
<feature type="binding site" evidence="5">
    <location>
        <position position="126"/>
    </location>
    <ligand>
        <name>substrate</name>
    </ligand>
</feature>
<dbReference type="GO" id="GO:0160147">
    <property type="term" value="F:tRNA pseudouridine(38-40) synthase activity"/>
    <property type="evidence" value="ECO:0007669"/>
    <property type="project" value="UniProtKB-EC"/>
</dbReference>
<dbReference type="AlphaFoldDB" id="A0A069DRT2"/>
<dbReference type="InterPro" id="IPR020097">
    <property type="entry name" value="PsdUridine_synth_TruA_a/b_dom"/>
</dbReference>
<dbReference type="EMBL" id="GBGD01002239">
    <property type="protein sequence ID" value="JAC86650.1"/>
    <property type="molecule type" value="mRNA"/>
</dbReference>
<dbReference type="Gene3D" id="3.30.70.580">
    <property type="entry name" value="Pseudouridine synthase I, catalytic domain, N-terminal subdomain"/>
    <property type="match status" value="1"/>
</dbReference>
<evidence type="ECO:0000256" key="2">
    <source>
        <dbReference type="ARBA" id="ARBA00022694"/>
    </source>
</evidence>
<name>A0A069DRT2_9HEMI</name>
<evidence type="ECO:0000259" key="7">
    <source>
        <dbReference type="Pfam" id="PF01416"/>
    </source>
</evidence>
<keyword evidence="2 6" id="KW-0819">tRNA processing</keyword>
<dbReference type="PANTHER" id="PTHR11142:SF0">
    <property type="entry name" value="TRNA PSEUDOURIDINE SYNTHASE-LIKE 1"/>
    <property type="match status" value="1"/>
</dbReference>
<dbReference type="PIRSF" id="PIRSF001430">
    <property type="entry name" value="tRNA_psdUrid_synth"/>
    <property type="match status" value="1"/>
</dbReference>
<dbReference type="GO" id="GO:0003723">
    <property type="term" value="F:RNA binding"/>
    <property type="evidence" value="ECO:0007669"/>
    <property type="project" value="InterPro"/>
</dbReference>
<dbReference type="SUPFAM" id="SSF55120">
    <property type="entry name" value="Pseudouridine synthase"/>
    <property type="match status" value="1"/>
</dbReference>
<evidence type="ECO:0000256" key="3">
    <source>
        <dbReference type="ARBA" id="ARBA00023235"/>
    </source>
</evidence>
<sequence>MKRYLIYFSYLGTQFRGLQKQYRKGSPIYETETIQSILELGLKNLKKSPLNEPVIYPASRTDQGVHALCTAAHVDLEFENDVTPIYHIISNLNTFVTKRNYDIRILSARVVPEHFSARYSVVKKKYTYRFAVLKPDVLPDIPNKKHLLPIPIIEKNRCLFSFNPVFDHKLVKDTVNLFVGLKDFRSFMSRVSSKPDVITERLIESLELKQGQPLIQSNESDYYNFWEISCSGKSFLYKQVRRIVGILLAVGQGRVSPDEVQHMLNNPIDNPWIERAVVVPGYGLYLTSVEYSEEDLLGDVVHTQQKSNFGI</sequence>
<dbReference type="InterPro" id="IPR020103">
    <property type="entry name" value="PsdUridine_synth_cat_dom_sf"/>
</dbReference>
<proteinExistence type="evidence at transcript level"/>
<evidence type="ECO:0000313" key="8">
    <source>
        <dbReference type="EMBL" id="JAC86650.1"/>
    </source>
</evidence>
<reference evidence="8" key="1">
    <citation type="journal article" date="2015" name="J. Med. Entomol.">
        <title>A Deep Insight Into the Sialotranscriptome of the Chagas Disease Vector, Panstrongylus megistus (Hemiptera: Heteroptera).</title>
        <authorList>
            <person name="Ribeiro J.M."/>
            <person name="Schwarz A."/>
            <person name="Francischetti I.M."/>
        </authorList>
    </citation>
    <scope>NUCLEOTIDE SEQUENCE</scope>
    <source>
        <tissue evidence="8">Salivary glands</tissue>
    </source>
</reference>
<feature type="active site" description="Nucleophile" evidence="4">
    <location>
        <position position="62"/>
    </location>
</feature>
<dbReference type="HAMAP" id="MF_00171">
    <property type="entry name" value="TruA"/>
    <property type="match status" value="1"/>
</dbReference>
<dbReference type="PANTHER" id="PTHR11142">
    <property type="entry name" value="PSEUDOURIDYLATE SYNTHASE"/>
    <property type="match status" value="1"/>
</dbReference>
<feature type="domain" description="Pseudouridine synthase I TruA alpha/beta" evidence="7">
    <location>
        <begin position="177"/>
        <end position="292"/>
    </location>
</feature>
<evidence type="ECO:0000256" key="5">
    <source>
        <dbReference type="PIRSR" id="PIRSR001430-2"/>
    </source>
</evidence>
<dbReference type="EC" id="5.4.99.12" evidence="6"/>
<dbReference type="InterPro" id="IPR020095">
    <property type="entry name" value="PsdUridine_synth_TruA_C"/>
</dbReference>
<organism evidence="8">
    <name type="scientific">Panstrongylus megistus</name>
    <dbReference type="NCBI Taxonomy" id="65343"/>
    <lineage>
        <taxon>Eukaryota</taxon>
        <taxon>Metazoa</taxon>
        <taxon>Ecdysozoa</taxon>
        <taxon>Arthropoda</taxon>
        <taxon>Hexapoda</taxon>
        <taxon>Insecta</taxon>
        <taxon>Pterygota</taxon>
        <taxon>Neoptera</taxon>
        <taxon>Paraneoptera</taxon>
        <taxon>Hemiptera</taxon>
        <taxon>Heteroptera</taxon>
        <taxon>Panheteroptera</taxon>
        <taxon>Cimicomorpha</taxon>
        <taxon>Reduviidae</taxon>
        <taxon>Triatominae</taxon>
        <taxon>Panstrongylus</taxon>
    </lineage>
</organism>
<evidence type="ECO:0000256" key="1">
    <source>
        <dbReference type="ARBA" id="ARBA00009375"/>
    </source>
</evidence>
<dbReference type="GO" id="GO:0031119">
    <property type="term" value="P:tRNA pseudouridine synthesis"/>
    <property type="evidence" value="ECO:0007669"/>
    <property type="project" value="TreeGrafter"/>
</dbReference>
<comment type="similarity">
    <text evidence="1 6">Belongs to the tRNA pseudouridine synthase TruA family.</text>
</comment>
<dbReference type="InterPro" id="IPR020094">
    <property type="entry name" value="TruA/RsuA/RluB/E/F_N"/>
</dbReference>
<evidence type="ECO:0000256" key="4">
    <source>
        <dbReference type="PIRSR" id="PIRSR001430-1"/>
    </source>
</evidence>
<accession>A0A069DRT2</accession>
<dbReference type="InterPro" id="IPR001406">
    <property type="entry name" value="PsdUridine_synth_TruA"/>
</dbReference>
<dbReference type="Pfam" id="PF01416">
    <property type="entry name" value="PseudoU_synth_1"/>
    <property type="match status" value="1"/>
</dbReference>